<gene>
    <name evidence="7" type="ORF">ALE3EI_1144</name>
</gene>
<reference evidence="7 8" key="1">
    <citation type="submission" date="2020-04" db="EMBL/GenBank/DDBJ databases">
        <title>Genome sequence of Altibacter aquimarinus strain ALE3EI.</title>
        <authorList>
            <person name="Oh H.-M."/>
            <person name="Jang D."/>
        </authorList>
    </citation>
    <scope>NUCLEOTIDE SEQUENCE [LARGE SCALE GENOMIC DNA]</scope>
    <source>
        <strain evidence="7 8">ALE3EI</strain>
    </source>
</reference>
<dbReference type="InterPro" id="IPR036513">
    <property type="entry name" value="STAS_dom_sf"/>
</dbReference>
<dbReference type="GO" id="GO:0055085">
    <property type="term" value="P:transmembrane transport"/>
    <property type="evidence" value="ECO:0007669"/>
    <property type="project" value="InterPro"/>
</dbReference>
<dbReference type="KEGG" id="alti:ALE3EI_1144"/>
<name>A0A7G8PTP8_9FLAO</name>
<feature type="transmembrane region" description="Helical" evidence="5">
    <location>
        <begin position="380"/>
        <end position="397"/>
    </location>
</feature>
<dbReference type="AlphaFoldDB" id="A0A7G8PTP8"/>
<dbReference type="InterPro" id="IPR011547">
    <property type="entry name" value="SLC26A/SulP_dom"/>
</dbReference>
<dbReference type="Pfam" id="PF00916">
    <property type="entry name" value="Sulfate_transp"/>
    <property type="match status" value="2"/>
</dbReference>
<evidence type="ECO:0000313" key="7">
    <source>
        <dbReference type="EMBL" id="QNJ97714.1"/>
    </source>
</evidence>
<feature type="domain" description="STAS" evidence="6">
    <location>
        <begin position="501"/>
        <end position="605"/>
    </location>
</feature>
<accession>A0A7G8PTP8</accession>
<protein>
    <submittedName>
        <fullName evidence="7">Sulfate permease</fullName>
    </submittedName>
</protein>
<dbReference type="EMBL" id="CP052909">
    <property type="protein sequence ID" value="QNJ97714.1"/>
    <property type="molecule type" value="Genomic_DNA"/>
</dbReference>
<evidence type="ECO:0000256" key="4">
    <source>
        <dbReference type="ARBA" id="ARBA00023136"/>
    </source>
</evidence>
<feature type="transmembrane region" description="Helical" evidence="5">
    <location>
        <begin position="232"/>
        <end position="250"/>
    </location>
</feature>
<proteinExistence type="predicted"/>
<feature type="transmembrane region" description="Helical" evidence="5">
    <location>
        <begin position="257"/>
        <end position="275"/>
    </location>
</feature>
<dbReference type="PANTHER" id="PTHR11814">
    <property type="entry name" value="SULFATE TRANSPORTER"/>
    <property type="match status" value="1"/>
</dbReference>
<keyword evidence="3 5" id="KW-1133">Transmembrane helix</keyword>
<dbReference type="Gene3D" id="3.30.750.24">
    <property type="entry name" value="STAS domain"/>
    <property type="match status" value="1"/>
</dbReference>
<keyword evidence="8" id="KW-1185">Reference proteome</keyword>
<dbReference type="InterPro" id="IPR001902">
    <property type="entry name" value="SLC26A/SulP_fam"/>
</dbReference>
<sequence length="613" mass="66035">MNKLFDFKHFKGDLFGGITAGIVALPLALAFGVSSGLGPSAGLYGAIFVSFFAALFGGTNTQISGPTAPMTAVSMVVIAGIIAVNDGDVNKALPAILTVFLLAGLMQIGLGVLGIGKYIKYIPYPVVSGFMTAIGIIILVTQILPAVGYYPKEDAEFVDQFKPLAEELILENILREEAGEGILVLEDFEETIKRSETISQADILKESQTLAAANASGVIGSIKMLPKALNNINWLELLLALGTILIIYGFKRITTAVPSTLVALLVMSGIAYGFSLDYRPIEQIPSGLPLPNLEIFTGFSLASLTPYIFTALTLALLGAIDSLLTSVVADNMTKTKHKPNKELVGQGIGNSIGAIFGGIPGAGATIRTVVNIKSGGKTRLSGMMAGVLLLVILLSLGPVASQIPAAVLAGILITVGIGVMDYKGLKAIPNMPKAEVIIMIIVLVLSSVWNLVYAVGIGLVIASLMFMKKMGDLTAERSDVKPLLKEQAWDDEHNFPEALKEEVFIKHIKGPLFFGSTSDFQQLAQQVPNTAKTVVIRLDRMQYMDQSGLYAMEDVLVDLSRRNITVLFVDVQTQPRYMMERIDIIPDLVSEDRIFKTFKECLKWINENVKDKY</sequence>
<keyword evidence="2 5" id="KW-0812">Transmembrane</keyword>
<dbReference type="Proteomes" id="UP000515514">
    <property type="component" value="Chromosome"/>
</dbReference>
<dbReference type="InterPro" id="IPR002645">
    <property type="entry name" value="STAS_dom"/>
</dbReference>
<evidence type="ECO:0000256" key="5">
    <source>
        <dbReference type="SAM" id="Phobius"/>
    </source>
</evidence>
<comment type="subcellular location">
    <subcellularLocation>
        <location evidence="1">Membrane</location>
        <topology evidence="1">Multi-pass membrane protein</topology>
    </subcellularLocation>
</comment>
<keyword evidence="4 5" id="KW-0472">Membrane</keyword>
<feature type="transmembrane region" description="Helical" evidence="5">
    <location>
        <begin position="122"/>
        <end position="144"/>
    </location>
</feature>
<evidence type="ECO:0000259" key="6">
    <source>
        <dbReference type="PROSITE" id="PS50801"/>
    </source>
</evidence>
<dbReference type="GO" id="GO:0016020">
    <property type="term" value="C:membrane"/>
    <property type="evidence" value="ECO:0007669"/>
    <property type="project" value="UniProtKB-SubCell"/>
</dbReference>
<dbReference type="SUPFAM" id="SSF52091">
    <property type="entry name" value="SpoIIaa-like"/>
    <property type="match status" value="1"/>
</dbReference>
<feature type="transmembrane region" description="Helical" evidence="5">
    <location>
        <begin position="37"/>
        <end position="56"/>
    </location>
</feature>
<dbReference type="CDD" id="cd07042">
    <property type="entry name" value="STAS_SulP_like_sulfate_transporter"/>
    <property type="match status" value="1"/>
</dbReference>
<feature type="transmembrane region" description="Helical" evidence="5">
    <location>
        <begin position="434"/>
        <end position="467"/>
    </location>
</feature>
<evidence type="ECO:0000256" key="2">
    <source>
        <dbReference type="ARBA" id="ARBA00022692"/>
    </source>
</evidence>
<evidence type="ECO:0000256" key="1">
    <source>
        <dbReference type="ARBA" id="ARBA00004141"/>
    </source>
</evidence>
<feature type="transmembrane region" description="Helical" evidence="5">
    <location>
        <begin position="95"/>
        <end position="115"/>
    </location>
</feature>
<dbReference type="PROSITE" id="PS50801">
    <property type="entry name" value="STAS"/>
    <property type="match status" value="1"/>
</dbReference>
<feature type="transmembrane region" description="Helical" evidence="5">
    <location>
        <begin position="295"/>
        <end position="317"/>
    </location>
</feature>
<dbReference type="RefSeq" id="WP_186991836.1">
    <property type="nucleotide sequence ID" value="NZ_CP052909.1"/>
</dbReference>
<evidence type="ECO:0000256" key="3">
    <source>
        <dbReference type="ARBA" id="ARBA00022989"/>
    </source>
</evidence>
<organism evidence="7 8">
    <name type="scientific">Constantimarinum furrinae</name>
    <dbReference type="NCBI Taxonomy" id="2562285"/>
    <lineage>
        <taxon>Bacteria</taxon>
        <taxon>Pseudomonadati</taxon>
        <taxon>Bacteroidota</taxon>
        <taxon>Flavobacteriia</taxon>
        <taxon>Flavobacteriales</taxon>
        <taxon>Flavobacteriaceae</taxon>
        <taxon>Altibacter/Constantimarinum group</taxon>
        <taxon>Constantimarinum</taxon>
    </lineage>
</organism>
<dbReference type="Pfam" id="PF01740">
    <property type="entry name" value="STAS"/>
    <property type="match status" value="1"/>
</dbReference>
<feature type="transmembrane region" description="Helical" evidence="5">
    <location>
        <begin position="12"/>
        <end position="31"/>
    </location>
</feature>
<evidence type="ECO:0000313" key="8">
    <source>
        <dbReference type="Proteomes" id="UP000515514"/>
    </source>
</evidence>